<feature type="compositionally biased region" description="Low complexity" evidence="1">
    <location>
        <begin position="230"/>
        <end position="243"/>
    </location>
</feature>
<sequence length="292" mass="33566">MESSAVTRYQDMQLTCMGLLAFTLYCNENETQDFPPVIMDTLTGFLNRGSGTPRSEFNMPIQCEPVSYANFVLKHCNIFKSCEIVEETVDIWEKFAKPVELWITDRCSDHLNSNSEWDLPIAPPCNLDNIKSQLKEKHNRTYEEFHNFNFDMDDKFQTGLKSILRHSSPDKTKEEAILEAKIFYYNRFHQQVSLGNYKTWLEQRKSETQSQSALQTKETKYTHQVDEYTDSGANGTTDADAAGPQYPSSFFDLLQKIEKGEPLPGVEELNIQPTNTPATESSLATKMKPWEH</sequence>
<dbReference type="PANTHER" id="PTHR36855:SF1">
    <property type="entry name" value="PEROXISOME MEMBRANE ANCHOR PROTEIN PEX14P N-TERMINAL DOMAIN-CONTAINING PROTEIN"/>
    <property type="match status" value="1"/>
</dbReference>
<dbReference type="InterPro" id="IPR040554">
    <property type="entry name" value="KPWE_PEX14_dom"/>
</dbReference>
<gene>
    <name evidence="5" type="primary">LOC102805027</name>
</gene>
<protein>
    <submittedName>
        <fullName evidence="5">Uncharacterized protein LOC102805027</fullName>
    </submittedName>
</protein>
<name>A0ABM0MTA7_SACKO</name>
<dbReference type="PANTHER" id="PTHR36855">
    <property type="entry name" value="CHROMOSOME 10, WHOLE GENOME SHOTGUN SEQUENCE"/>
    <property type="match status" value="1"/>
</dbReference>
<keyword evidence="4" id="KW-1185">Reference proteome</keyword>
<accession>A0ABM0MTA7</accession>
<organism evidence="4 5">
    <name type="scientific">Saccoglossus kowalevskii</name>
    <name type="common">Acorn worm</name>
    <dbReference type="NCBI Taxonomy" id="10224"/>
    <lineage>
        <taxon>Eukaryota</taxon>
        <taxon>Metazoa</taxon>
        <taxon>Hemichordata</taxon>
        <taxon>Enteropneusta</taxon>
        <taxon>Harrimaniidae</taxon>
        <taxon>Saccoglossus</taxon>
    </lineage>
</organism>
<feature type="region of interest" description="Disordered" evidence="1">
    <location>
        <begin position="207"/>
        <end position="245"/>
    </location>
</feature>
<dbReference type="Pfam" id="PF17733">
    <property type="entry name" value="KPWE_dom"/>
    <property type="match status" value="1"/>
</dbReference>
<feature type="domain" description="PEX14-like helix-turn-helix" evidence="3">
    <location>
        <begin position="140"/>
        <end position="204"/>
    </location>
</feature>
<dbReference type="Pfam" id="PF25871">
    <property type="entry name" value="HTH_76"/>
    <property type="match status" value="1"/>
</dbReference>
<feature type="compositionally biased region" description="Basic and acidic residues" evidence="1">
    <location>
        <begin position="217"/>
        <end position="226"/>
    </location>
</feature>
<feature type="domain" description="Peroxisomal membrane protein PEX14-like KPWE" evidence="2">
    <location>
        <begin position="245"/>
        <end position="292"/>
    </location>
</feature>
<evidence type="ECO:0000256" key="1">
    <source>
        <dbReference type="SAM" id="MobiDB-lite"/>
    </source>
</evidence>
<dbReference type="Proteomes" id="UP000694865">
    <property type="component" value="Unplaced"/>
</dbReference>
<dbReference type="RefSeq" id="XP_006823248.1">
    <property type="nucleotide sequence ID" value="XM_006823185.1"/>
</dbReference>
<evidence type="ECO:0000259" key="2">
    <source>
        <dbReference type="Pfam" id="PF17733"/>
    </source>
</evidence>
<feature type="region of interest" description="Disordered" evidence="1">
    <location>
        <begin position="262"/>
        <end position="292"/>
    </location>
</feature>
<evidence type="ECO:0000313" key="4">
    <source>
        <dbReference type="Proteomes" id="UP000694865"/>
    </source>
</evidence>
<feature type="compositionally biased region" description="Polar residues" evidence="1">
    <location>
        <begin position="271"/>
        <end position="284"/>
    </location>
</feature>
<evidence type="ECO:0000313" key="5">
    <source>
        <dbReference type="RefSeq" id="XP_006823248.1"/>
    </source>
</evidence>
<reference evidence="5" key="1">
    <citation type="submission" date="2025-08" db="UniProtKB">
        <authorList>
            <consortium name="RefSeq"/>
        </authorList>
    </citation>
    <scope>IDENTIFICATION</scope>
    <source>
        <tissue evidence="5">Testes</tissue>
    </source>
</reference>
<dbReference type="InterPro" id="IPR058841">
    <property type="entry name" value="HTH_76"/>
</dbReference>
<dbReference type="GeneID" id="102805027"/>
<evidence type="ECO:0000259" key="3">
    <source>
        <dbReference type="Pfam" id="PF25871"/>
    </source>
</evidence>
<proteinExistence type="predicted"/>